<sequence>HLTTIFGGNVTQMEHLLPEIMETWGKVRIKDKGDCIRTAAVRVNQTRQDQSFIKYRQYVDLNSRFARWDEQMVPKWYYGQLILILVCILPDHPLFRNRAPRRAFALVKPCVTNGRDASLGNVSYTEFHPQSIIDLAAISCVVGRVQIGNNGRWCIIDR</sequence>
<organism evidence="1 2">
    <name type="scientific">Sphaerobolus stellatus (strain SS14)</name>
    <dbReference type="NCBI Taxonomy" id="990650"/>
    <lineage>
        <taxon>Eukaryota</taxon>
        <taxon>Fungi</taxon>
        <taxon>Dikarya</taxon>
        <taxon>Basidiomycota</taxon>
        <taxon>Agaricomycotina</taxon>
        <taxon>Agaricomycetes</taxon>
        <taxon>Phallomycetidae</taxon>
        <taxon>Geastrales</taxon>
        <taxon>Sphaerobolaceae</taxon>
        <taxon>Sphaerobolus</taxon>
    </lineage>
</organism>
<evidence type="ECO:0000313" key="1">
    <source>
        <dbReference type="EMBL" id="KIJ31193.1"/>
    </source>
</evidence>
<name>A0A0C9TMJ4_SPHS4</name>
<proteinExistence type="predicted"/>
<feature type="non-terminal residue" evidence="1">
    <location>
        <position position="1"/>
    </location>
</feature>
<dbReference type="HOGENOM" id="CLU_085135_0_1_1"/>
<feature type="non-terminal residue" evidence="1">
    <location>
        <position position="158"/>
    </location>
</feature>
<keyword evidence="2" id="KW-1185">Reference proteome</keyword>
<protein>
    <submittedName>
        <fullName evidence="1">Uncharacterized protein</fullName>
    </submittedName>
</protein>
<gene>
    <name evidence="1" type="ORF">M422DRAFT_138852</name>
</gene>
<dbReference type="EMBL" id="KN837246">
    <property type="protein sequence ID" value="KIJ31193.1"/>
    <property type="molecule type" value="Genomic_DNA"/>
</dbReference>
<dbReference type="AlphaFoldDB" id="A0A0C9TMJ4"/>
<reference evidence="1 2" key="1">
    <citation type="submission" date="2014-06" db="EMBL/GenBank/DDBJ databases">
        <title>Evolutionary Origins and Diversification of the Mycorrhizal Mutualists.</title>
        <authorList>
            <consortium name="DOE Joint Genome Institute"/>
            <consortium name="Mycorrhizal Genomics Consortium"/>
            <person name="Kohler A."/>
            <person name="Kuo A."/>
            <person name="Nagy L.G."/>
            <person name="Floudas D."/>
            <person name="Copeland A."/>
            <person name="Barry K.W."/>
            <person name="Cichocki N."/>
            <person name="Veneault-Fourrey C."/>
            <person name="LaButti K."/>
            <person name="Lindquist E.A."/>
            <person name="Lipzen A."/>
            <person name="Lundell T."/>
            <person name="Morin E."/>
            <person name="Murat C."/>
            <person name="Riley R."/>
            <person name="Ohm R."/>
            <person name="Sun H."/>
            <person name="Tunlid A."/>
            <person name="Henrissat B."/>
            <person name="Grigoriev I.V."/>
            <person name="Hibbett D.S."/>
            <person name="Martin F."/>
        </authorList>
    </citation>
    <scope>NUCLEOTIDE SEQUENCE [LARGE SCALE GENOMIC DNA]</scope>
    <source>
        <strain evidence="1 2">SS14</strain>
    </source>
</reference>
<accession>A0A0C9TMJ4</accession>
<dbReference type="OrthoDB" id="3242924at2759"/>
<evidence type="ECO:0000313" key="2">
    <source>
        <dbReference type="Proteomes" id="UP000054279"/>
    </source>
</evidence>
<dbReference type="Proteomes" id="UP000054279">
    <property type="component" value="Unassembled WGS sequence"/>
</dbReference>